<sequence>MTTLKYEKDAILENSLSNRRRNSGISQHHETSKTTHPFNPVKIRSYTPRGIVGHFVPSVNDSPIAPVSHLAGQYGGRSHANKSLHTAIVDKNPGKYDSVRVVKNVRSYKEFLDVLSQREIEEATEEGPIPHVEPIPRPR</sequence>
<dbReference type="WBParaSite" id="PDA_v2.g26829.t1">
    <property type="protein sequence ID" value="PDA_v2.g26829.t1"/>
    <property type="gene ID" value="PDA_v2.g26829"/>
</dbReference>
<keyword evidence="2" id="KW-1185">Reference proteome</keyword>
<feature type="region of interest" description="Disordered" evidence="1">
    <location>
        <begin position="12"/>
        <end position="41"/>
    </location>
</feature>
<proteinExistence type="predicted"/>
<name>A0A914Q616_9BILA</name>
<evidence type="ECO:0000313" key="2">
    <source>
        <dbReference type="Proteomes" id="UP000887578"/>
    </source>
</evidence>
<accession>A0A914Q616</accession>
<protein>
    <submittedName>
        <fullName evidence="3">Uncharacterized protein</fullName>
    </submittedName>
</protein>
<evidence type="ECO:0000256" key="1">
    <source>
        <dbReference type="SAM" id="MobiDB-lite"/>
    </source>
</evidence>
<dbReference type="AlphaFoldDB" id="A0A914Q616"/>
<evidence type="ECO:0000313" key="3">
    <source>
        <dbReference type="WBParaSite" id="PDA_v2.g26829.t1"/>
    </source>
</evidence>
<dbReference type="Proteomes" id="UP000887578">
    <property type="component" value="Unplaced"/>
</dbReference>
<organism evidence="2 3">
    <name type="scientific">Panagrolaimus davidi</name>
    <dbReference type="NCBI Taxonomy" id="227884"/>
    <lineage>
        <taxon>Eukaryota</taxon>
        <taxon>Metazoa</taxon>
        <taxon>Ecdysozoa</taxon>
        <taxon>Nematoda</taxon>
        <taxon>Chromadorea</taxon>
        <taxon>Rhabditida</taxon>
        <taxon>Tylenchina</taxon>
        <taxon>Panagrolaimomorpha</taxon>
        <taxon>Panagrolaimoidea</taxon>
        <taxon>Panagrolaimidae</taxon>
        <taxon>Panagrolaimus</taxon>
    </lineage>
</organism>
<reference evidence="3" key="1">
    <citation type="submission" date="2022-11" db="UniProtKB">
        <authorList>
            <consortium name="WormBaseParasite"/>
        </authorList>
    </citation>
    <scope>IDENTIFICATION</scope>
</reference>